<dbReference type="SUPFAM" id="SSF53850">
    <property type="entry name" value="Periplasmic binding protein-like II"/>
    <property type="match status" value="1"/>
</dbReference>
<organism evidence="3 4">
    <name type="scientific">Achromobacter deleyi</name>
    <dbReference type="NCBI Taxonomy" id="1353891"/>
    <lineage>
        <taxon>Bacteria</taxon>
        <taxon>Pseudomonadati</taxon>
        <taxon>Pseudomonadota</taxon>
        <taxon>Betaproteobacteria</taxon>
        <taxon>Burkholderiales</taxon>
        <taxon>Alcaligenaceae</taxon>
        <taxon>Achromobacter</taxon>
    </lineage>
</organism>
<dbReference type="CDD" id="cd13578">
    <property type="entry name" value="PBP2_Bug27"/>
    <property type="match status" value="1"/>
</dbReference>
<evidence type="ECO:0000256" key="2">
    <source>
        <dbReference type="SAM" id="SignalP"/>
    </source>
</evidence>
<evidence type="ECO:0000313" key="3">
    <source>
        <dbReference type="EMBL" id="CAB3662784.1"/>
    </source>
</evidence>
<accession>A0A6S7ABB3</accession>
<evidence type="ECO:0000256" key="1">
    <source>
        <dbReference type="ARBA" id="ARBA00006987"/>
    </source>
</evidence>
<dbReference type="RefSeq" id="WP_246288559.1">
    <property type="nucleotide sequence ID" value="NZ_CADIJO010000002.1"/>
</dbReference>
<reference evidence="3 4" key="1">
    <citation type="submission" date="2020-04" db="EMBL/GenBank/DDBJ databases">
        <authorList>
            <person name="De Canck E."/>
        </authorList>
    </citation>
    <scope>NUCLEOTIDE SEQUENCE [LARGE SCALE GENOMIC DNA]</scope>
    <source>
        <strain evidence="3 4">LMG 3458</strain>
    </source>
</reference>
<dbReference type="EMBL" id="CADIJO010000002">
    <property type="protein sequence ID" value="CAB3662784.1"/>
    <property type="molecule type" value="Genomic_DNA"/>
</dbReference>
<dbReference type="Gene3D" id="3.40.190.10">
    <property type="entry name" value="Periplasmic binding protein-like II"/>
    <property type="match status" value="1"/>
</dbReference>
<keyword evidence="2" id="KW-0732">Signal</keyword>
<sequence length="331" mass="34639">MFMQKHRRAALAAGLTMAGILTMAATPAAHAADAQYPNKPIRLIVPFGPGSATDQLARVVATGLSERLGAAIVVENKAGAGGNIGAGYVAESAPDGYTLLMGAASTNAINPSLYPNLKFDAMQAFVPVANVASVTNVLVVSPQVKARDVKGLIEELKANNYSYASSGAGGSQHLSAELFKSLSKTDMVHIPYKGGAEPLPDLMSNRVQVMFCNLPVCLPHIQAGKLVALGVTSAQRSPLLPNVPTIAEAGLPGYSVEGWFALFAPVKVPAAIVARLHDETEQLLASPAVADQIRRQGGEPKVGSQADFAAFVQAEHDKWAKVIKDGNIRIE</sequence>
<proteinExistence type="inferred from homology"/>
<evidence type="ECO:0000313" key="4">
    <source>
        <dbReference type="Proteomes" id="UP000494111"/>
    </source>
</evidence>
<name>A0A6S7ABB3_9BURK</name>
<comment type="similarity">
    <text evidence="1">Belongs to the UPF0065 (bug) family.</text>
</comment>
<dbReference type="PROSITE" id="PS51318">
    <property type="entry name" value="TAT"/>
    <property type="match status" value="1"/>
</dbReference>
<dbReference type="InterPro" id="IPR006311">
    <property type="entry name" value="TAT_signal"/>
</dbReference>
<dbReference type="Gene3D" id="3.40.190.150">
    <property type="entry name" value="Bordetella uptake gene, domain 1"/>
    <property type="match status" value="1"/>
</dbReference>
<dbReference type="PANTHER" id="PTHR42928">
    <property type="entry name" value="TRICARBOXYLATE-BINDING PROTEIN"/>
    <property type="match status" value="1"/>
</dbReference>
<dbReference type="InterPro" id="IPR042100">
    <property type="entry name" value="Bug_dom1"/>
</dbReference>
<gene>
    <name evidence="3" type="ORF">LMG3458_00676</name>
</gene>
<dbReference type="Proteomes" id="UP000494111">
    <property type="component" value="Unassembled WGS sequence"/>
</dbReference>
<dbReference type="Pfam" id="PF03401">
    <property type="entry name" value="TctC"/>
    <property type="match status" value="1"/>
</dbReference>
<dbReference type="InterPro" id="IPR005064">
    <property type="entry name" value="BUG"/>
</dbReference>
<protein>
    <submittedName>
        <fullName evidence="3">Uncharacterized protein</fullName>
    </submittedName>
</protein>
<feature type="chain" id="PRO_5028884164" evidence="2">
    <location>
        <begin position="32"/>
        <end position="331"/>
    </location>
</feature>
<feature type="signal peptide" evidence="2">
    <location>
        <begin position="1"/>
        <end position="31"/>
    </location>
</feature>
<dbReference type="PIRSF" id="PIRSF017082">
    <property type="entry name" value="YflP"/>
    <property type="match status" value="1"/>
</dbReference>
<dbReference type="AlphaFoldDB" id="A0A6S7ABB3"/>
<dbReference type="PANTHER" id="PTHR42928:SF5">
    <property type="entry name" value="BLR1237 PROTEIN"/>
    <property type="match status" value="1"/>
</dbReference>